<sequence length="195" mass="21949">MVKGTKIMTMQFHGRRVAVVVAISLILLTLFFIILDSPAIGDHMVQLSNSEEEVHMAGYGEEKISIVLIDGVVLCNSCGGDKNRETRNRLRRHLPRPVSGAFVGVFCGGLKEESWATNITNEYGEFVIDLPSEFHAMPELEKMCLVKVIHLPQDSVCHNPSFVEKHKNIKLATIRDIGFRRYTTHNIHMSDKSCK</sequence>
<dbReference type="EMBL" id="CAMAPF010000978">
    <property type="protein sequence ID" value="CAH9133783.1"/>
    <property type="molecule type" value="Genomic_DNA"/>
</dbReference>
<dbReference type="Pfam" id="PF01190">
    <property type="entry name" value="Pollen_Ole_e_1"/>
    <property type="match status" value="1"/>
</dbReference>
<dbReference type="PANTHER" id="PTHR47273:SF6">
    <property type="entry name" value="POLLEN OLE E 1 ALLERGEN AND EXTENSIN FAMILY PROTEIN"/>
    <property type="match status" value="1"/>
</dbReference>
<proteinExistence type="predicted"/>
<dbReference type="AlphaFoldDB" id="A0AAV0FE82"/>
<keyword evidence="2" id="KW-1185">Reference proteome</keyword>
<gene>
    <name evidence="1" type="ORF">CEPIT_LOCUS33210</name>
</gene>
<protein>
    <submittedName>
        <fullName evidence="1">Uncharacterized protein</fullName>
    </submittedName>
</protein>
<comment type="caution">
    <text evidence="1">The sequence shown here is derived from an EMBL/GenBank/DDBJ whole genome shotgun (WGS) entry which is preliminary data.</text>
</comment>
<evidence type="ECO:0000313" key="1">
    <source>
        <dbReference type="EMBL" id="CAH9133783.1"/>
    </source>
</evidence>
<evidence type="ECO:0000313" key="2">
    <source>
        <dbReference type="Proteomes" id="UP001152523"/>
    </source>
</evidence>
<dbReference type="PANTHER" id="PTHR47273">
    <property type="entry name" value="EXPRESSED PROTEIN"/>
    <property type="match status" value="1"/>
</dbReference>
<reference evidence="1" key="1">
    <citation type="submission" date="2022-07" db="EMBL/GenBank/DDBJ databases">
        <authorList>
            <person name="Macas J."/>
            <person name="Novak P."/>
            <person name="Neumann P."/>
        </authorList>
    </citation>
    <scope>NUCLEOTIDE SEQUENCE</scope>
</reference>
<name>A0AAV0FE82_9ASTE</name>
<organism evidence="1 2">
    <name type="scientific">Cuscuta epithymum</name>
    <dbReference type="NCBI Taxonomy" id="186058"/>
    <lineage>
        <taxon>Eukaryota</taxon>
        <taxon>Viridiplantae</taxon>
        <taxon>Streptophyta</taxon>
        <taxon>Embryophyta</taxon>
        <taxon>Tracheophyta</taxon>
        <taxon>Spermatophyta</taxon>
        <taxon>Magnoliopsida</taxon>
        <taxon>eudicotyledons</taxon>
        <taxon>Gunneridae</taxon>
        <taxon>Pentapetalae</taxon>
        <taxon>asterids</taxon>
        <taxon>lamiids</taxon>
        <taxon>Solanales</taxon>
        <taxon>Convolvulaceae</taxon>
        <taxon>Cuscuteae</taxon>
        <taxon>Cuscuta</taxon>
        <taxon>Cuscuta subgen. Cuscuta</taxon>
    </lineage>
</organism>
<dbReference type="Proteomes" id="UP001152523">
    <property type="component" value="Unassembled WGS sequence"/>
</dbReference>
<accession>A0AAV0FE82</accession>